<dbReference type="GO" id="GO:0006260">
    <property type="term" value="P:DNA replication"/>
    <property type="evidence" value="ECO:0007669"/>
    <property type="project" value="InterPro"/>
</dbReference>
<dbReference type="SUPFAM" id="SSF46785">
    <property type="entry name" value="Winged helix' DNA-binding domain"/>
    <property type="match status" value="1"/>
</dbReference>
<dbReference type="Gene3D" id="1.10.10.10">
    <property type="entry name" value="Winged helix-like DNA-binding domain superfamily/Winged helix DNA-binding domain"/>
    <property type="match status" value="1"/>
</dbReference>
<evidence type="ECO:0000259" key="2">
    <source>
        <dbReference type="Pfam" id="PF05732"/>
    </source>
</evidence>
<dbReference type="EMBL" id="OGTW01000039">
    <property type="protein sequence ID" value="SPB24779.1"/>
    <property type="molecule type" value="Genomic_DNA"/>
</dbReference>
<protein>
    <submittedName>
        <fullName evidence="3">Rolling circle replication protein</fullName>
    </submittedName>
</protein>
<dbReference type="InterPro" id="IPR008813">
    <property type="entry name" value="Plasmid_replication_RepL"/>
</dbReference>
<feature type="compositionally biased region" description="Basic and acidic residues" evidence="1">
    <location>
        <begin position="133"/>
        <end position="143"/>
    </location>
</feature>
<reference evidence="3" key="1">
    <citation type="submission" date="2018-01" db="EMBL/GenBank/DDBJ databases">
        <authorList>
            <person name="Gaut B.S."/>
            <person name="Morton B.R."/>
            <person name="Clegg M.T."/>
            <person name="Duvall M.R."/>
        </authorList>
    </citation>
    <scope>NUCLEOTIDE SEQUENCE</scope>
    <source>
        <strain evidence="3">Lactococcus lactis</strain>
    </source>
</reference>
<dbReference type="AlphaFoldDB" id="A0A2X0PEG4"/>
<dbReference type="EMBL" id="OGTW02000039">
    <property type="protein sequence ID" value="SPS11073.1"/>
    <property type="molecule type" value="Genomic_DNA"/>
</dbReference>
<evidence type="ECO:0000256" key="1">
    <source>
        <dbReference type="SAM" id="MobiDB-lite"/>
    </source>
</evidence>
<dbReference type="Proteomes" id="UP000279235">
    <property type="component" value="Unassembled WGS sequence"/>
</dbReference>
<dbReference type="InterPro" id="IPR036390">
    <property type="entry name" value="WH_DNA-bd_sf"/>
</dbReference>
<dbReference type="GO" id="GO:0006276">
    <property type="term" value="P:plasmid maintenance"/>
    <property type="evidence" value="ECO:0007669"/>
    <property type="project" value="InterPro"/>
</dbReference>
<proteinExistence type="predicted"/>
<evidence type="ECO:0000313" key="4">
    <source>
        <dbReference type="EMBL" id="SPS11073.1"/>
    </source>
</evidence>
<organism evidence="3">
    <name type="scientific">Lactococcus lactis</name>
    <dbReference type="NCBI Taxonomy" id="1358"/>
    <lineage>
        <taxon>Bacteria</taxon>
        <taxon>Bacillati</taxon>
        <taxon>Bacillota</taxon>
        <taxon>Bacilli</taxon>
        <taxon>Lactobacillales</taxon>
        <taxon>Streptococcaceae</taxon>
        <taxon>Lactococcus</taxon>
    </lineage>
</organism>
<feature type="domain" description="Plasmid replication protein RepL" evidence="2">
    <location>
        <begin position="35"/>
        <end position="107"/>
    </location>
</feature>
<name>A0A2X0PEG4_9LACT</name>
<sequence length="143" mass="16513">MSKYKRKLNIKWLATTKLGIEELAKNTNFGLTSSDFRLMFYLLSKIDEDNQATIPKQTEISDEINISVRKISEGLSRLKQAKIIIKSEEAKTYFINPSFFYTGGAQVLEDKQKYFDEHCEDKPESYTPTADEAELKRQFGDLP</sequence>
<accession>A0A2X0PEG4</accession>
<dbReference type="InterPro" id="IPR036388">
    <property type="entry name" value="WH-like_DNA-bd_sf"/>
</dbReference>
<dbReference type="Pfam" id="PF05732">
    <property type="entry name" value="RepL"/>
    <property type="match status" value="1"/>
</dbReference>
<reference evidence="5" key="2">
    <citation type="submission" date="2018-05" db="EMBL/GenBank/DDBJ databases">
        <authorList>
            <person name="Duru I."/>
        </authorList>
    </citation>
    <scope>NUCLEOTIDE SEQUENCE [LARGE SCALE GENOMIC DNA]</scope>
</reference>
<feature type="region of interest" description="Disordered" evidence="1">
    <location>
        <begin position="119"/>
        <end position="143"/>
    </location>
</feature>
<dbReference type="RefSeq" id="WP_127093753.1">
    <property type="nucleotide sequence ID" value="NZ_OGTW02000039.1"/>
</dbReference>
<evidence type="ECO:0000313" key="3">
    <source>
        <dbReference type="EMBL" id="SPB24779.1"/>
    </source>
</evidence>
<reference evidence="4" key="3">
    <citation type="submission" date="2018-05" db="EMBL/GenBank/DDBJ databases">
        <authorList>
            <person name="Lanie J.A."/>
            <person name="Ng W.-L."/>
            <person name="Kazmierczak K.M."/>
            <person name="Andrzejewski T.M."/>
            <person name="Davidsen T.M."/>
            <person name="Wayne K.J."/>
            <person name="Tettelin H."/>
            <person name="Glass J.I."/>
            <person name="Rusch D."/>
            <person name="Podicherti R."/>
            <person name="Tsui H.-C.T."/>
            <person name="Winkler M.E."/>
        </authorList>
    </citation>
    <scope>NUCLEOTIDE SEQUENCE</scope>
    <source>
        <strain evidence="4">Lactococcus lactis</strain>
    </source>
</reference>
<evidence type="ECO:0000313" key="5">
    <source>
        <dbReference type="Proteomes" id="UP000279235"/>
    </source>
</evidence>
<gene>
    <name evidence="3" type="ORF">AMHIJAGA_01006</name>
</gene>